<evidence type="ECO:0000313" key="2">
    <source>
        <dbReference type="Proteomes" id="UP001054945"/>
    </source>
</evidence>
<organism evidence="1 2">
    <name type="scientific">Caerostris extrusa</name>
    <name type="common">Bark spider</name>
    <name type="synonym">Caerostris bankana</name>
    <dbReference type="NCBI Taxonomy" id="172846"/>
    <lineage>
        <taxon>Eukaryota</taxon>
        <taxon>Metazoa</taxon>
        <taxon>Ecdysozoa</taxon>
        <taxon>Arthropoda</taxon>
        <taxon>Chelicerata</taxon>
        <taxon>Arachnida</taxon>
        <taxon>Araneae</taxon>
        <taxon>Araneomorphae</taxon>
        <taxon>Entelegynae</taxon>
        <taxon>Araneoidea</taxon>
        <taxon>Araneidae</taxon>
        <taxon>Caerostris</taxon>
    </lineage>
</organism>
<protein>
    <submittedName>
        <fullName evidence="1">Uncharacterized protein</fullName>
    </submittedName>
</protein>
<evidence type="ECO:0000313" key="1">
    <source>
        <dbReference type="EMBL" id="GIX88482.1"/>
    </source>
</evidence>
<sequence>MHDPTIADVLDFGTERTQFRFRTELSQFRNSMGDTEPMSYTGDRSEIVYLFGGNACRKPDQVHSQIRMDI</sequence>
<dbReference type="EMBL" id="BPLR01003771">
    <property type="protein sequence ID" value="GIX88482.1"/>
    <property type="molecule type" value="Genomic_DNA"/>
</dbReference>
<proteinExistence type="predicted"/>
<dbReference type="AlphaFoldDB" id="A0AAV4NZM0"/>
<accession>A0AAV4NZM0</accession>
<gene>
    <name evidence="1" type="ORF">CEXT_684891</name>
</gene>
<keyword evidence="2" id="KW-1185">Reference proteome</keyword>
<reference evidence="1 2" key="1">
    <citation type="submission" date="2021-06" db="EMBL/GenBank/DDBJ databases">
        <title>Caerostris extrusa draft genome.</title>
        <authorList>
            <person name="Kono N."/>
            <person name="Arakawa K."/>
        </authorList>
    </citation>
    <scope>NUCLEOTIDE SEQUENCE [LARGE SCALE GENOMIC DNA]</scope>
</reference>
<dbReference type="Proteomes" id="UP001054945">
    <property type="component" value="Unassembled WGS sequence"/>
</dbReference>
<comment type="caution">
    <text evidence="1">The sequence shown here is derived from an EMBL/GenBank/DDBJ whole genome shotgun (WGS) entry which is preliminary data.</text>
</comment>
<name>A0AAV4NZM0_CAEEX</name>